<evidence type="ECO:0000313" key="2">
    <source>
        <dbReference type="Proteomes" id="UP001461498"/>
    </source>
</evidence>
<name>A0AAW1CLE7_9HEMI</name>
<gene>
    <name evidence="1" type="ORF">O3M35_002331</name>
</gene>
<keyword evidence="2" id="KW-1185">Reference proteome</keyword>
<protein>
    <submittedName>
        <fullName evidence="1">Uncharacterized protein</fullName>
    </submittedName>
</protein>
<organism evidence="1 2">
    <name type="scientific">Rhynocoris fuscipes</name>
    <dbReference type="NCBI Taxonomy" id="488301"/>
    <lineage>
        <taxon>Eukaryota</taxon>
        <taxon>Metazoa</taxon>
        <taxon>Ecdysozoa</taxon>
        <taxon>Arthropoda</taxon>
        <taxon>Hexapoda</taxon>
        <taxon>Insecta</taxon>
        <taxon>Pterygota</taxon>
        <taxon>Neoptera</taxon>
        <taxon>Paraneoptera</taxon>
        <taxon>Hemiptera</taxon>
        <taxon>Heteroptera</taxon>
        <taxon>Panheteroptera</taxon>
        <taxon>Cimicomorpha</taxon>
        <taxon>Reduviidae</taxon>
        <taxon>Harpactorinae</taxon>
        <taxon>Harpactorini</taxon>
        <taxon>Rhynocoris</taxon>
    </lineage>
</organism>
<evidence type="ECO:0000313" key="1">
    <source>
        <dbReference type="EMBL" id="KAK9499262.1"/>
    </source>
</evidence>
<proteinExistence type="predicted"/>
<comment type="caution">
    <text evidence="1">The sequence shown here is derived from an EMBL/GenBank/DDBJ whole genome shotgun (WGS) entry which is preliminary data.</text>
</comment>
<sequence>MATRNSSLEGNKDKCFGESCVPCENPCSTPVKLGIQRRRRRPPCPVILRRWGPPCDIYEQEDKPYKPAPYKRFIADCCPKQKPPDRQPCDPCPDEEKAKWIIDRPLRWYKKDKT</sequence>
<dbReference type="EMBL" id="JAPXFL010000011">
    <property type="protein sequence ID" value="KAK9499262.1"/>
    <property type="molecule type" value="Genomic_DNA"/>
</dbReference>
<dbReference type="AlphaFoldDB" id="A0AAW1CLE7"/>
<dbReference type="Proteomes" id="UP001461498">
    <property type="component" value="Unassembled WGS sequence"/>
</dbReference>
<reference evidence="1 2" key="1">
    <citation type="submission" date="2022-12" db="EMBL/GenBank/DDBJ databases">
        <title>Chromosome-level genome assembly of true bugs.</title>
        <authorList>
            <person name="Ma L."/>
            <person name="Li H."/>
        </authorList>
    </citation>
    <scope>NUCLEOTIDE SEQUENCE [LARGE SCALE GENOMIC DNA]</scope>
    <source>
        <strain evidence="1">Lab_2022b</strain>
    </source>
</reference>
<accession>A0AAW1CLE7</accession>